<evidence type="ECO:0000259" key="1">
    <source>
        <dbReference type="PROSITE" id="PS50930"/>
    </source>
</evidence>
<dbReference type="PROSITE" id="PS50930">
    <property type="entry name" value="HTH_LYTTR"/>
    <property type="match status" value="1"/>
</dbReference>
<evidence type="ECO:0000313" key="3">
    <source>
        <dbReference type="Proteomes" id="UP000723714"/>
    </source>
</evidence>
<gene>
    <name evidence="2" type="ORF">HGO97_012390</name>
</gene>
<dbReference type="InterPro" id="IPR046947">
    <property type="entry name" value="LytR-like"/>
</dbReference>
<dbReference type="Proteomes" id="UP000723714">
    <property type="component" value="Unassembled WGS sequence"/>
</dbReference>
<keyword evidence="3" id="KW-1185">Reference proteome</keyword>
<dbReference type="Pfam" id="PF04397">
    <property type="entry name" value="LytTR"/>
    <property type="match status" value="1"/>
</dbReference>
<dbReference type="PANTHER" id="PTHR37299">
    <property type="entry name" value="TRANSCRIPTIONAL REGULATOR-RELATED"/>
    <property type="match status" value="1"/>
</dbReference>
<dbReference type="SMART" id="SM00850">
    <property type="entry name" value="LytTR"/>
    <property type="match status" value="1"/>
</dbReference>
<protein>
    <submittedName>
        <fullName evidence="2">LytTR family transcriptional regulator DNA-binding domain-containing protein</fullName>
    </submittedName>
</protein>
<comment type="caution">
    <text evidence="2">The sequence shown here is derived from an EMBL/GenBank/DDBJ whole genome shotgun (WGS) entry which is preliminary data.</text>
</comment>
<reference evidence="2 3" key="1">
    <citation type="submission" date="2021-06" db="EMBL/GenBank/DDBJ databases">
        <title>Faecalicatena sp. nov. isolated from porcine feces.</title>
        <authorList>
            <person name="Oh B.S."/>
            <person name="Lee J.H."/>
        </authorList>
    </citation>
    <scope>NUCLEOTIDE SEQUENCE [LARGE SCALE GENOMIC DNA]</scope>
    <source>
        <strain evidence="2 3">AGMB00832</strain>
    </source>
</reference>
<dbReference type="PANTHER" id="PTHR37299:SF1">
    <property type="entry name" value="STAGE 0 SPORULATION PROTEIN A HOMOLOG"/>
    <property type="match status" value="1"/>
</dbReference>
<dbReference type="GO" id="GO:0003677">
    <property type="term" value="F:DNA binding"/>
    <property type="evidence" value="ECO:0007669"/>
    <property type="project" value="UniProtKB-KW"/>
</dbReference>
<evidence type="ECO:0000313" key="2">
    <source>
        <dbReference type="EMBL" id="MBU3876602.1"/>
    </source>
</evidence>
<sequence length="241" mass="28288">MIVMLISDESKKERQYIVSYAKDLAGRWTEESWKMLQCATYAELEETVSNKIKTDLICVDITMEGALELTKELRRLTPSSYIILIASPKISPAIYMRPTIGAESLLLKPLTFQQIEEVLSEAVRTYLDRFYRPDEKKVFVVEHKGGRALVDYENIYFFESREKRVYLNTETEEYGFYDTLDQLEVRLEEGFMRCHRSFLVNKNKIVKVFLSQNRLLLENEFEIPLSRSYKPAVKAYLEKGE</sequence>
<proteinExistence type="predicted"/>
<dbReference type="InterPro" id="IPR007492">
    <property type="entry name" value="LytTR_DNA-bd_dom"/>
</dbReference>
<dbReference type="RefSeq" id="WP_216242087.1">
    <property type="nucleotide sequence ID" value="NZ_JABACJ020000011.1"/>
</dbReference>
<name>A0ABS6D4T5_9FIRM</name>
<organism evidence="2 3">
    <name type="scientific">Faecalicatena faecalis</name>
    <dbReference type="NCBI Taxonomy" id="2726362"/>
    <lineage>
        <taxon>Bacteria</taxon>
        <taxon>Bacillati</taxon>
        <taxon>Bacillota</taxon>
        <taxon>Clostridia</taxon>
        <taxon>Lachnospirales</taxon>
        <taxon>Lachnospiraceae</taxon>
        <taxon>Faecalicatena</taxon>
    </lineage>
</organism>
<feature type="domain" description="HTH LytTR-type" evidence="1">
    <location>
        <begin position="139"/>
        <end position="239"/>
    </location>
</feature>
<accession>A0ABS6D4T5</accession>
<dbReference type="EMBL" id="JABACJ020000011">
    <property type="protein sequence ID" value="MBU3876602.1"/>
    <property type="molecule type" value="Genomic_DNA"/>
</dbReference>
<keyword evidence="2" id="KW-0238">DNA-binding</keyword>